<dbReference type="AlphaFoldDB" id="A0A9P0D3E9"/>
<name>A0A9P0D3E9_9CUCU</name>
<protein>
    <submittedName>
        <fullName evidence="2">Uncharacterized protein</fullName>
    </submittedName>
</protein>
<evidence type="ECO:0000313" key="2">
    <source>
        <dbReference type="EMBL" id="CAH1113205.1"/>
    </source>
</evidence>
<dbReference type="Proteomes" id="UP001153636">
    <property type="component" value="Chromosome 7"/>
</dbReference>
<feature type="coiled-coil region" evidence="1">
    <location>
        <begin position="9"/>
        <end position="46"/>
    </location>
</feature>
<dbReference type="OrthoDB" id="6679211at2759"/>
<gene>
    <name evidence="2" type="ORF">PSYICH_LOCUS13266</name>
</gene>
<evidence type="ECO:0000256" key="1">
    <source>
        <dbReference type="SAM" id="Coils"/>
    </source>
</evidence>
<keyword evidence="3" id="KW-1185">Reference proteome</keyword>
<organism evidence="2 3">
    <name type="scientific">Psylliodes chrysocephalus</name>
    <dbReference type="NCBI Taxonomy" id="3402493"/>
    <lineage>
        <taxon>Eukaryota</taxon>
        <taxon>Metazoa</taxon>
        <taxon>Ecdysozoa</taxon>
        <taxon>Arthropoda</taxon>
        <taxon>Hexapoda</taxon>
        <taxon>Insecta</taxon>
        <taxon>Pterygota</taxon>
        <taxon>Neoptera</taxon>
        <taxon>Endopterygota</taxon>
        <taxon>Coleoptera</taxon>
        <taxon>Polyphaga</taxon>
        <taxon>Cucujiformia</taxon>
        <taxon>Chrysomeloidea</taxon>
        <taxon>Chrysomelidae</taxon>
        <taxon>Galerucinae</taxon>
        <taxon>Alticini</taxon>
        <taxon>Psylliodes</taxon>
    </lineage>
</organism>
<proteinExistence type="predicted"/>
<reference evidence="2" key="1">
    <citation type="submission" date="2022-01" db="EMBL/GenBank/DDBJ databases">
        <authorList>
            <person name="King R."/>
        </authorList>
    </citation>
    <scope>NUCLEOTIDE SEQUENCE</scope>
</reference>
<keyword evidence="1" id="KW-0175">Coiled coil</keyword>
<dbReference type="EMBL" id="OV651819">
    <property type="protein sequence ID" value="CAH1113205.1"/>
    <property type="molecule type" value="Genomic_DNA"/>
</dbReference>
<sequence length="336" mass="39697">MEYINPTLLQKYETIINEINIEHEKFKQLEEELQHENNNLVVYNLVKSGTLEKLSHIDVKIFNTVTELLNLYAEDLDKTILQHKKYCKYYLVEIYFTKHLLDKLSKPDWLVSVSVHCDTFHLSKSVKLPRKSQTIMEIFPIMEGISDCTVDAYLINTKNQSMVFKLDSVNIDISYYFYKYRRSYNKLYDSLYLTKLYNKSLDINCLKDLPPLMYQLTLPLEKQKFIETVLNNSYHNLDVEMFGDLHNENKKDITIQIGANFNKIEVVFNHDNMKIKGNYKDLQKLKKYFLNMLHRNGYTSKKVSGLLEIKNTLILNIEDAVVLYNNTRRLSSILPV</sequence>
<accession>A0A9P0D3E9</accession>
<evidence type="ECO:0000313" key="3">
    <source>
        <dbReference type="Proteomes" id="UP001153636"/>
    </source>
</evidence>